<dbReference type="EMBL" id="FO082056">
    <property type="protein sequence ID" value="CCE78722.1"/>
    <property type="molecule type" value="Genomic_DNA"/>
</dbReference>
<evidence type="ECO:0000313" key="3">
    <source>
        <dbReference type="Proteomes" id="UP000005222"/>
    </source>
</evidence>
<feature type="region of interest" description="Disordered" evidence="1">
    <location>
        <begin position="1"/>
        <end position="49"/>
    </location>
</feature>
<organism evidence="2 3">
    <name type="scientific">Pichia sorbitophila (strain ATCC MYA-4447 / BCRC 22081 / CBS 7064 / NBRC 10061 / NRRL Y-12695)</name>
    <name type="common">Hybrid yeast</name>
    <dbReference type="NCBI Taxonomy" id="559304"/>
    <lineage>
        <taxon>Eukaryota</taxon>
        <taxon>Fungi</taxon>
        <taxon>Dikarya</taxon>
        <taxon>Ascomycota</taxon>
        <taxon>Saccharomycotina</taxon>
        <taxon>Pichiomycetes</taxon>
        <taxon>Debaryomycetaceae</taxon>
        <taxon>Millerozyma</taxon>
    </lineage>
</organism>
<evidence type="ECO:0000256" key="1">
    <source>
        <dbReference type="SAM" id="MobiDB-lite"/>
    </source>
</evidence>
<dbReference type="HOGENOM" id="CLU_562728_0_0_1"/>
<accession>G8YPY7</accession>
<sequence>MLASGSYKGEDSSLGPILTQDVQNMPPSRSRRGWRKLIAHKDNHSMPRRPRKRDIFKSFFAFKQTEVKSSELESETLIDSSKVLQSTREEKDDFFDDDRSTTNTGNDAGHKVGFLHSLFLTFSKRKHNDTRKGSGENYSYSQLKINPATKHNSLRQSIKQHFSLRFSNSDSQRSGANRCDENLDFKPSNMYSSDDDFTSFNKSSQRGGTEMNKAHCTDISDASCFDNSHTESGLEIKDDSFKPLYDHSFALNPPPKDLPKDLYPKWERRQMFRHTARTYDHEKWKSKQSLTNQENVDVAVQEDSFAKEDSCLTEGKPTTQGNFFESFTNLFNLNNSSKATNSSSKAANSSPVSNKSFFNSSKLFLPASSKLGALVSFNGRGKQAANSDLKGPSPKSNIRMYSLCSEAYSNSSIESTTTRFTRNARDCSSMPTPLAFRNRSTNFAPVNFQSTIKLDIPPYGISSKDITDDKIESSMDHTAFNDFSF</sequence>
<protein>
    <submittedName>
        <fullName evidence="2">Piso0_000751 protein</fullName>
    </submittedName>
</protein>
<dbReference type="eggNOG" id="ENOG502RQI3">
    <property type="taxonomic scope" value="Eukaryota"/>
</dbReference>
<reference evidence="2 3" key="1">
    <citation type="journal article" date="2012" name="G3 (Bethesda)">
        <title>Pichia sorbitophila, an interspecies yeast hybrid reveals early steps of genome resolution following polyploidization.</title>
        <authorList>
            <person name="Leh Louis V."/>
            <person name="Despons L."/>
            <person name="Friedrich A."/>
            <person name="Martin T."/>
            <person name="Durrens P."/>
            <person name="Casaregola S."/>
            <person name="Neuveglise C."/>
            <person name="Fairhead C."/>
            <person name="Marck C."/>
            <person name="Cruz J.A."/>
            <person name="Straub M.L."/>
            <person name="Kugler V."/>
            <person name="Sacerdot C."/>
            <person name="Uzunov Z."/>
            <person name="Thierry A."/>
            <person name="Weiss S."/>
            <person name="Bleykasten C."/>
            <person name="De Montigny J."/>
            <person name="Jacques N."/>
            <person name="Jung P."/>
            <person name="Lemaire M."/>
            <person name="Mallet S."/>
            <person name="Morel G."/>
            <person name="Richard G.F."/>
            <person name="Sarkar A."/>
            <person name="Savel G."/>
            <person name="Schacherer J."/>
            <person name="Seret M.L."/>
            <person name="Talla E."/>
            <person name="Samson G."/>
            <person name="Jubin C."/>
            <person name="Poulain J."/>
            <person name="Vacherie B."/>
            <person name="Barbe V."/>
            <person name="Pelletier E."/>
            <person name="Sherman D.J."/>
            <person name="Westhof E."/>
            <person name="Weissenbach J."/>
            <person name="Baret P.V."/>
            <person name="Wincker P."/>
            <person name="Gaillardin C."/>
            <person name="Dujon B."/>
            <person name="Souciet J.L."/>
        </authorList>
    </citation>
    <scope>NUCLEOTIDE SEQUENCE [LARGE SCALE GENOMIC DNA]</scope>
    <source>
        <strain evidence="3">ATCC MYA-4447 / BCRC 22081 / CBS 7064 / NBRC 10061 / NRRL Y-12695</strain>
    </source>
</reference>
<dbReference type="Proteomes" id="UP000005222">
    <property type="component" value="Chromosome D"/>
</dbReference>
<gene>
    <name evidence="2" type="primary">Piso0_000751</name>
    <name evidence="2" type="ORF">GNLVRS01_PISO0D03325g</name>
</gene>
<dbReference type="InParanoid" id="G8YPY7"/>
<dbReference type="AlphaFoldDB" id="G8YPY7"/>
<dbReference type="OrthoDB" id="4027163at2759"/>
<feature type="compositionally biased region" description="Basic residues" evidence="1">
    <location>
        <begin position="29"/>
        <end position="38"/>
    </location>
</feature>
<keyword evidence="3" id="KW-1185">Reference proteome</keyword>
<name>G8YPY7_PICSO</name>
<proteinExistence type="predicted"/>
<evidence type="ECO:0000313" key="2">
    <source>
        <dbReference type="EMBL" id="CCE78722.1"/>
    </source>
</evidence>